<comment type="caution">
    <text evidence="3">The sequence shown here is derived from an EMBL/GenBank/DDBJ whole genome shotgun (WGS) entry which is preliminary data.</text>
</comment>
<dbReference type="Pfam" id="PF01757">
    <property type="entry name" value="Acyl_transf_3"/>
    <property type="match status" value="1"/>
</dbReference>
<organism evidence="3 4">
    <name type="scientific">Rugamonas rivuli</name>
    <dbReference type="NCBI Taxonomy" id="2743358"/>
    <lineage>
        <taxon>Bacteria</taxon>
        <taxon>Pseudomonadati</taxon>
        <taxon>Pseudomonadota</taxon>
        <taxon>Betaproteobacteria</taxon>
        <taxon>Burkholderiales</taxon>
        <taxon>Oxalobacteraceae</taxon>
        <taxon>Telluria group</taxon>
        <taxon>Rugamonas</taxon>
    </lineage>
</organism>
<protein>
    <submittedName>
        <fullName evidence="3">Acyltransferase family protein</fullName>
    </submittedName>
</protein>
<dbReference type="PANTHER" id="PTHR23028">
    <property type="entry name" value="ACETYLTRANSFERASE"/>
    <property type="match status" value="1"/>
</dbReference>
<feature type="transmembrane region" description="Helical" evidence="1">
    <location>
        <begin position="182"/>
        <end position="202"/>
    </location>
</feature>
<accession>A0A843SCU8</accession>
<evidence type="ECO:0000256" key="1">
    <source>
        <dbReference type="SAM" id="Phobius"/>
    </source>
</evidence>
<reference evidence="3 4" key="1">
    <citation type="submission" date="2019-10" db="EMBL/GenBank/DDBJ databases">
        <title>Two novel species isolated from a subtropical stream in China.</title>
        <authorList>
            <person name="Lu H."/>
        </authorList>
    </citation>
    <scope>NUCLEOTIDE SEQUENCE [LARGE SCALE GENOMIC DNA]</scope>
    <source>
        <strain evidence="3 4">FT103W</strain>
    </source>
</reference>
<dbReference type="InterPro" id="IPR002656">
    <property type="entry name" value="Acyl_transf_3_dom"/>
</dbReference>
<dbReference type="GO" id="GO:0000271">
    <property type="term" value="P:polysaccharide biosynthetic process"/>
    <property type="evidence" value="ECO:0007669"/>
    <property type="project" value="TreeGrafter"/>
</dbReference>
<feature type="transmembrane region" description="Helical" evidence="1">
    <location>
        <begin position="12"/>
        <end position="33"/>
    </location>
</feature>
<keyword evidence="3" id="KW-0808">Transferase</keyword>
<dbReference type="Proteomes" id="UP000444318">
    <property type="component" value="Unassembled WGS sequence"/>
</dbReference>
<keyword evidence="1" id="KW-0812">Transmembrane</keyword>
<proteinExistence type="predicted"/>
<evidence type="ECO:0000313" key="4">
    <source>
        <dbReference type="Proteomes" id="UP000444318"/>
    </source>
</evidence>
<feature type="transmembrane region" description="Helical" evidence="1">
    <location>
        <begin position="272"/>
        <end position="293"/>
    </location>
</feature>
<feature type="transmembrane region" description="Helical" evidence="1">
    <location>
        <begin position="80"/>
        <end position="96"/>
    </location>
</feature>
<feature type="transmembrane region" description="Helical" evidence="1">
    <location>
        <begin position="305"/>
        <end position="327"/>
    </location>
</feature>
<dbReference type="InterPro" id="IPR050879">
    <property type="entry name" value="Acyltransferase_3"/>
</dbReference>
<feature type="domain" description="Acyltransferase 3" evidence="2">
    <location>
        <begin position="5"/>
        <end position="316"/>
    </location>
</feature>
<dbReference type="EMBL" id="WHUF01000003">
    <property type="protein sequence ID" value="MQA20013.1"/>
    <property type="molecule type" value="Genomic_DNA"/>
</dbReference>
<dbReference type="GO" id="GO:0016747">
    <property type="term" value="F:acyltransferase activity, transferring groups other than amino-acyl groups"/>
    <property type="evidence" value="ECO:0007669"/>
    <property type="project" value="InterPro"/>
</dbReference>
<feature type="transmembrane region" description="Helical" evidence="1">
    <location>
        <begin position="240"/>
        <end position="260"/>
    </location>
</feature>
<feature type="transmembrane region" description="Helical" evidence="1">
    <location>
        <begin position="39"/>
        <end position="59"/>
    </location>
</feature>
<name>A0A843SCU8_9BURK</name>
<keyword evidence="4" id="KW-1185">Reference proteome</keyword>
<evidence type="ECO:0000313" key="3">
    <source>
        <dbReference type="EMBL" id="MQA20013.1"/>
    </source>
</evidence>
<feature type="transmembrane region" description="Helical" evidence="1">
    <location>
        <begin position="214"/>
        <end position="234"/>
    </location>
</feature>
<keyword evidence="1" id="KW-1133">Transmembrane helix</keyword>
<dbReference type="GO" id="GO:0016020">
    <property type="term" value="C:membrane"/>
    <property type="evidence" value="ECO:0007669"/>
    <property type="project" value="TreeGrafter"/>
</dbReference>
<dbReference type="PANTHER" id="PTHR23028:SF53">
    <property type="entry name" value="ACYL_TRANSF_3 DOMAIN-CONTAINING PROTEIN"/>
    <property type="match status" value="1"/>
</dbReference>
<sequence>MKKYHGIQILRFAAASLVVAEHLIGNVVNHWANAGHYEVPPLGLIGVIVFFGISGFIMVTTQYDAFGSVAKSADFFFRRMLRILPVYAIATTMQFINKFNAGEHYTIVNYFKSLLFVPYIGDKGFYRPILGQGWTLNLEMFFYLVFALSLILPRMGGMALSIAVFVAFAATHSYAAEMNVVLAFYMQQILLFFACGMLIATLCKHVHWRSASVASPLVICLALMAGGIWVNLYLPEGTHLAYNLVMVSACVWAAASYQPVHTGKTVAILERLGDASFSTYLFHGFMLGAIKFLSYRTEEGQWLKFALLLACAVILANLVGLLMYRFVEHPIARVLKGWTQKPHTAQSKPPQQTAKSRA</sequence>
<evidence type="ECO:0000259" key="2">
    <source>
        <dbReference type="Pfam" id="PF01757"/>
    </source>
</evidence>
<dbReference type="RefSeq" id="WP_152804225.1">
    <property type="nucleotide sequence ID" value="NZ_WHUF01000003.1"/>
</dbReference>
<keyword evidence="3" id="KW-0012">Acyltransferase</keyword>
<keyword evidence="1" id="KW-0472">Membrane</keyword>
<dbReference type="AlphaFoldDB" id="A0A843SCU8"/>
<gene>
    <name evidence="3" type="ORF">GEV01_10895</name>
</gene>